<name>A0A5M3WM45_9ACTN</name>
<dbReference type="GO" id="GO:0003676">
    <property type="term" value="F:nucleic acid binding"/>
    <property type="evidence" value="ECO:0007669"/>
    <property type="project" value="InterPro"/>
</dbReference>
<keyword evidence="3" id="KW-1185">Reference proteome</keyword>
<dbReference type="EMBL" id="BLAE01000016">
    <property type="protein sequence ID" value="GES09570.1"/>
    <property type="molecule type" value="Genomic_DNA"/>
</dbReference>
<protein>
    <recommendedName>
        <fullName evidence="1">Integrase catalytic domain-containing protein</fullName>
    </recommendedName>
</protein>
<dbReference type="RefSeq" id="WP_218041105.1">
    <property type="nucleotide sequence ID" value="NZ_BAAAHL010000040.1"/>
</dbReference>
<proteinExistence type="predicted"/>
<evidence type="ECO:0000313" key="3">
    <source>
        <dbReference type="Proteomes" id="UP000331127"/>
    </source>
</evidence>
<reference evidence="2 3" key="1">
    <citation type="submission" date="2019-10" db="EMBL/GenBank/DDBJ databases">
        <title>Whole genome shotgun sequence of Acrocarpospora macrocephala NBRC 16266.</title>
        <authorList>
            <person name="Ichikawa N."/>
            <person name="Kimura A."/>
            <person name="Kitahashi Y."/>
            <person name="Komaki H."/>
            <person name="Oguchi A."/>
        </authorList>
    </citation>
    <scope>NUCLEOTIDE SEQUENCE [LARGE SCALE GENOMIC DNA]</scope>
    <source>
        <strain evidence="2 3">NBRC 16266</strain>
    </source>
</reference>
<dbReference type="Proteomes" id="UP000331127">
    <property type="component" value="Unassembled WGS sequence"/>
</dbReference>
<evidence type="ECO:0000313" key="2">
    <source>
        <dbReference type="EMBL" id="GES09570.1"/>
    </source>
</evidence>
<dbReference type="AlphaFoldDB" id="A0A5M3WM45"/>
<feature type="domain" description="Integrase catalytic" evidence="1">
    <location>
        <begin position="1"/>
        <end position="105"/>
    </location>
</feature>
<dbReference type="Pfam" id="PF13683">
    <property type="entry name" value="rve_3"/>
    <property type="match status" value="1"/>
</dbReference>
<evidence type="ECO:0000259" key="1">
    <source>
        <dbReference type="PROSITE" id="PS50994"/>
    </source>
</evidence>
<sequence length="133" mass="15179">MLLSLAYMIVRFLIRDRDSKFTVAFDTVFQDEGVEVIVTPPDAPRANAICERLVGTIRRELLDRMLIYNQAHPRTVLNEYARHYNSHRPHQALRQCPPDAPSDTPLAGVRLDVRRVRRTPVIGGLINQYSNAA</sequence>
<dbReference type="GO" id="GO:0015074">
    <property type="term" value="P:DNA integration"/>
    <property type="evidence" value="ECO:0007669"/>
    <property type="project" value="InterPro"/>
</dbReference>
<dbReference type="PROSITE" id="PS50994">
    <property type="entry name" value="INTEGRASE"/>
    <property type="match status" value="1"/>
</dbReference>
<organism evidence="2 3">
    <name type="scientific">Acrocarpospora macrocephala</name>
    <dbReference type="NCBI Taxonomy" id="150177"/>
    <lineage>
        <taxon>Bacteria</taxon>
        <taxon>Bacillati</taxon>
        <taxon>Actinomycetota</taxon>
        <taxon>Actinomycetes</taxon>
        <taxon>Streptosporangiales</taxon>
        <taxon>Streptosporangiaceae</taxon>
        <taxon>Acrocarpospora</taxon>
    </lineage>
</organism>
<dbReference type="InterPro" id="IPR001584">
    <property type="entry name" value="Integrase_cat-core"/>
</dbReference>
<dbReference type="InterPro" id="IPR036397">
    <property type="entry name" value="RNaseH_sf"/>
</dbReference>
<dbReference type="SUPFAM" id="SSF53098">
    <property type="entry name" value="Ribonuclease H-like"/>
    <property type="match status" value="1"/>
</dbReference>
<dbReference type="Gene3D" id="3.30.420.10">
    <property type="entry name" value="Ribonuclease H-like superfamily/Ribonuclease H"/>
    <property type="match status" value="1"/>
</dbReference>
<dbReference type="InterPro" id="IPR012337">
    <property type="entry name" value="RNaseH-like_sf"/>
</dbReference>
<gene>
    <name evidence="2" type="ORF">Amac_031660</name>
</gene>
<accession>A0A5M3WM45</accession>
<comment type="caution">
    <text evidence="2">The sequence shown here is derived from an EMBL/GenBank/DDBJ whole genome shotgun (WGS) entry which is preliminary data.</text>
</comment>